<organism evidence="3 4">
    <name type="scientific">Sphaerisporangium aureirubrum</name>
    <dbReference type="NCBI Taxonomy" id="1544736"/>
    <lineage>
        <taxon>Bacteria</taxon>
        <taxon>Bacillati</taxon>
        <taxon>Actinomycetota</taxon>
        <taxon>Actinomycetes</taxon>
        <taxon>Streptosporangiales</taxon>
        <taxon>Streptosporangiaceae</taxon>
        <taxon>Sphaerisporangium</taxon>
    </lineage>
</organism>
<dbReference type="InterPro" id="IPR024473">
    <property type="entry name" value="Transposases_IS4_N"/>
</dbReference>
<dbReference type="EMBL" id="JBHSRF010000023">
    <property type="protein sequence ID" value="MFC6082998.1"/>
    <property type="molecule type" value="Genomic_DNA"/>
</dbReference>
<evidence type="ECO:0000259" key="2">
    <source>
        <dbReference type="Pfam" id="PF13006"/>
    </source>
</evidence>
<reference evidence="4" key="1">
    <citation type="journal article" date="2019" name="Int. J. Syst. Evol. Microbiol.">
        <title>The Global Catalogue of Microorganisms (GCM) 10K type strain sequencing project: providing services to taxonomists for standard genome sequencing and annotation.</title>
        <authorList>
            <consortium name="The Broad Institute Genomics Platform"/>
            <consortium name="The Broad Institute Genome Sequencing Center for Infectious Disease"/>
            <person name="Wu L."/>
            <person name="Ma J."/>
        </authorList>
    </citation>
    <scope>NUCLEOTIDE SEQUENCE [LARGE SCALE GENOMIC DNA]</scope>
    <source>
        <strain evidence="4">JCM 30346</strain>
    </source>
</reference>
<evidence type="ECO:0000313" key="4">
    <source>
        <dbReference type="Proteomes" id="UP001596137"/>
    </source>
</evidence>
<accession>A0ABW1NJE2</accession>
<gene>
    <name evidence="3" type="ORF">ACFP1K_17640</name>
</gene>
<dbReference type="RefSeq" id="WP_380754188.1">
    <property type="nucleotide sequence ID" value="NZ_JBHSRF010000023.1"/>
</dbReference>
<evidence type="ECO:0000256" key="1">
    <source>
        <dbReference type="SAM" id="MobiDB-lite"/>
    </source>
</evidence>
<proteinExistence type="predicted"/>
<name>A0ABW1NJE2_9ACTN</name>
<comment type="caution">
    <text evidence="3">The sequence shown here is derived from an EMBL/GenBank/DDBJ whole genome shotgun (WGS) entry which is preliminary data.</text>
</comment>
<feature type="domain" description="Transposase IS4 N-terminal" evidence="2">
    <location>
        <begin position="23"/>
        <end position="116"/>
    </location>
</feature>
<evidence type="ECO:0000313" key="3">
    <source>
        <dbReference type="EMBL" id="MFC6082998.1"/>
    </source>
</evidence>
<dbReference type="Pfam" id="PF13006">
    <property type="entry name" value="Nterm_IS4"/>
    <property type="match status" value="1"/>
</dbReference>
<sequence length="149" mass="15668">MPADSATITFTRAITVAQGVYPPGHLGELTQHLPFDLVDAVLAETGTTQRRLRNLPSRVGVYFLLALGLFPELGYRRVWDKLTGGLQGLGVRHPSEKGLREVRRRLGAAPIKALFEVVAGPLATPGLPGPARGAVSGAGARSPSTAAPL</sequence>
<dbReference type="Proteomes" id="UP001596137">
    <property type="component" value="Unassembled WGS sequence"/>
</dbReference>
<keyword evidence="4" id="KW-1185">Reference proteome</keyword>
<feature type="region of interest" description="Disordered" evidence="1">
    <location>
        <begin position="128"/>
        <end position="149"/>
    </location>
</feature>
<protein>
    <submittedName>
        <fullName evidence="3">Transposase domain-containing protein</fullName>
    </submittedName>
</protein>